<feature type="DNA-binding region" description="H-T-H motif" evidence="4">
    <location>
        <begin position="41"/>
        <end position="60"/>
    </location>
</feature>
<accession>A0A418V142</accession>
<dbReference type="InterPro" id="IPR050109">
    <property type="entry name" value="HTH-type_TetR-like_transc_reg"/>
</dbReference>
<dbReference type="SUPFAM" id="SSF48498">
    <property type="entry name" value="Tetracyclin repressor-like, C-terminal domain"/>
    <property type="match status" value="1"/>
</dbReference>
<dbReference type="InterPro" id="IPR023772">
    <property type="entry name" value="DNA-bd_HTH_TetR-type_CS"/>
</dbReference>
<evidence type="ECO:0000256" key="2">
    <source>
        <dbReference type="ARBA" id="ARBA00023125"/>
    </source>
</evidence>
<reference evidence="6 7" key="1">
    <citation type="submission" date="2018-09" db="EMBL/GenBank/DDBJ databases">
        <title>Draft genome sequence of Rhodopseudomonas palustris 2.1.18.</title>
        <authorList>
            <person name="Robertson S.L."/>
            <person name="Meyer T.E."/>
            <person name="Kyndt J.A."/>
        </authorList>
    </citation>
    <scope>NUCLEOTIDE SEQUENCE [LARGE SCALE GENOMIC DNA]</scope>
    <source>
        <strain evidence="6 7">2.1.18</strain>
    </source>
</reference>
<evidence type="ECO:0000313" key="6">
    <source>
        <dbReference type="EMBL" id="RJF69518.1"/>
    </source>
</evidence>
<dbReference type="Gene3D" id="1.10.357.10">
    <property type="entry name" value="Tetracycline Repressor, domain 2"/>
    <property type="match status" value="1"/>
</dbReference>
<dbReference type="InterPro" id="IPR036271">
    <property type="entry name" value="Tet_transcr_reg_TetR-rel_C_sf"/>
</dbReference>
<dbReference type="PANTHER" id="PTHR30055:SF234">
    <property type="entry name" value="HTH-TYPE TRANSCRIPTIONAL REGULATOR BETI"/>
    <property type="match status" value="1"/>
</dbReference>
<gene>
    <name evidence="6" type="ORF">D4Q52_20390</name>
</gene>
<dbReference type="Pfam" id="PF17939">
    <property type="entry name" value="TetR_C_30"/>
    <property type="match status" value="1"/>
</dbReference>
<dbReference type="OrthoDB" id="2356263at2"/>
<comment type="caution">
    <text evidence="6">The sequence shown here is derived from an EMBL/GenBank/DDBJ whole genome shotgun (WGS) entry which is preliminary data.</text>
</comment>
<evidence type="ECO:0000313" key="7">
    <source>
        <dbReference type="Proteomes" id="UP000285523"/>
    </source>
</evidence>
<organism evidence="6 7">
    <name type="scientific">Rhodopseudomonas palustris</name>
    <dbReference type="NCBI Taxonomy" id="1076"/>
    <lineage>
        <taxon>Bacteria</taxon>
        <taxon>Pseudomonadati</taxon>
        <taxon>Pseudomonadota</taxon>
        <taxon>Alphaproteobacteria</taxon>
        <taxon>Hyphomicrobiales</taxon>
        <taxon>Nitrobacteraceae</taxon>
        <taxon>Rhodopseudomonas</taxon>
    </lineage>
</organism>
<dbReference type="InterPro" id="IPR009057">
    <property type="entry name" value="Homeodomain-like_sf"/>
</dbReference>
<dbReference type="GO" id="GO:0000976">
    <property type="term" value="F:transcription cis-regulatory region binding"/>
    <property type="evidence" value="ECO:0007669"/>
    <property type="project" value="TreeGrafter"/>
</dbReference>
<dbReference type="SUPFAM" id="SSF46689">
    <property type="entry name" value="Homeodomain-like"/>
    <property type="match status" value="1"/>
</dbReference>
<proteinExistence type="predicted"/>
<dbReference type="PRINTS" id="PR00455">
    <property type="entry name" value="HTHTETR"/>
</dbReference>
<name>A0A418V142_RHOPL</name>
<dbReference type="EMBL" id="QYYD01000023">
    <property type="protein sequence ID" value="RJF69518.1"/>
    <property type="molecule type" value="Genomic_DNA"/>
</dbReference>
<sequence length="232" mass="26223">MTPKRTIRARTASPQRDQEIKSRIISAAEHVFAEMGVEKATLRDITQRAEVNVAAVSYYFGSKSDLVHSVFDRLSTRLNERRTDELDRCLAEAKRAKRPPDLRAILEIFIQPYLDGKSGRLFARMILQHRLAPSEVTAAIISGHFDPMARRFIQAIHDACPDVDPDVFYWRYVFMIGSVVYSVADHGVLDRAEQLSGGRVKARGLADVHEALLDFLVAGVRQPSPQAPRRKR</sequence>
<dbReference type="InterPro" id="IPR001647">
    <property type="entry name" value="HTH_TetR"/>
</dbReference>
<feature type="domain" description="HTH tetR-type" evidence="5">
    <location>
        <begin position="18"/>
        <end position="78"/>
    </location>
</feature>
<dbReference type="PROSITE" id="PS50977">
    <property type="entry name" value="HTH_TETR_2"/>
    <property type="match status" value="1"/>
</dbReference>
<dbReference type="InterPro" id="IPR041586">
    <property type="entry name" value="PsrA_TetR_C"/>
</dbReference>
<dbReference type="Pfam" id="PF00440">
    <property type="entry name" value="TetR_N"/>
    <property type="match status" value="1"/>
</dbReference>
<dbReference type="AlphaFoldDB" id="A0A418V142"/>
<evidence type="ECO:0000256" key="4">
    <source>
        <dbReference type="PROSITE-ProRule" id="PRU00335"/>
    </source>
</evidence>
<dbReference type="GO" id="GO:0003700">
    <property type="term" value="F:DNA-binding transcription factor activity"/>
    <property type="evidence" value="ECO:0007669"/>
    <property type="project" value="TreeGrafter"/>
</dbReference>
<keyword evidence="3" id="KW-0804">Transcription</keyword>
<dbReference type="Proteomes" id="UP000285523">
    <property type="component" value="Unassembled WGS sequence"/>
</dbReference>
<keyword evidence="2 4" id="KW-0238">DNA-binding</keyword>
<protein>
    <submittedName>
        <fullName evidence="6">TetR/AcrR family transcriptional regulator</fullName>
    </submittedName>
</protein>
<evidence type="ECO:0000256" key="1">
    <source>
        <dbReference type="ARBA" id="ARBA00023015"/>
    </source>
</evidence>
<dbReference type="PROSITE" id="PS01081">
    <property type="entry name" value="HTH_TETR_1"/>
    <property type="match status" value="1"/>
</dbReference>
<evidence type="ECO:0000256" key="3">
    <source>
        <dbReference type="ARBA" id="ARBA00023163"/>
    </source>
</evidence>
<dbReference type="PANTHER" id="PTHR30055">
    <property type="entry name" value="HTH-TYPE TRANSCRIPTIONAL REGULATOR RUTR"/>
    <property type="match status" value="1"/>
</dbReference>
<keyword evidence="1" id="KW-0805">Transcription regulation</keyword>
<evidence type="ECO:0000259" key="5">
    <source>
        <dbReference type="PROSITE" id="PS50977"/>
    </source>
</evidence>
<dbReference type="RefSeq" id="WP_119858404.1">
    <property type="nucleotide sequence ID" value="NZ_QYYD01000023.1"/>
</dbReference>